<dbReference type="Proteomes" id="UP000468650">
    <property type="component" value="Unassembled WGS sequence"/>
</dbReference>
<name>A0A6N6RFG7_9FLAO</name>
<dbReference type="EMBL" id="WBVO01000006">
    <property type="protein sequence ID" value="KAB2809892.1"/>
    <property type="molecule type" value="Genomic_DNA"/>
</dbReference>
<comment type="caution">
    <text evidence="1">The sequence shown here is derived from an EMBL/GenBank/DDBJ whole genome shotgun (WGS) entry which is preliminary data.</text>
</comment>
<dbReference type="RefSeq" id="WP_151667392.1">
    <property type="nucleotide sequence ID" value="NZ_WBVO01000006.1"/>
</dbReference>
<reference evidence="1 2" key="1">
    <citation type="submission" date="2019-09" db="EMBL/GenBank/DDBJ databases">
        <title>Genomes of family Cryomorphaceae.</title>
        <authorList>
            <person name="Bowman J.P."/>
        </authorList>
    </citation>
    <scope>NUCLEOTIDE SEQUENCE [LARGE SCALE GENOMIC DNA]</scope>
    <source>
        <strain evidence="1 2">LMG 25704</strain>
    </source>
</reference>
<accession>A0A6N6RFG7</accession>
<proteinExistence type="predicted"/>
<organism evidence="1 2">
    <name type="scientific">Phaeocystidibacter luteus</name>
    <dbReference type="NCBI Taxonomy" id="911197"/>
    <lineage>
        <taxon>Bacteria</taxon>
        <taxon>Pseudomonadati</taxon>
        <taxon>Bacteroidota</taxon>
        <taxon>Flavobacteriia</taxon>
        <taxon>Flavobacteriales</taxon>
        <taxon>Phaeocystidibacteraceae</taxon>
        <taxon>Phaeocystidibacter</taxon>
    </lineage>
</organism>
<evidence type="ECO:0000313" key="2">
    <source>
        <dbReference type="Proteomes" id="UP000468650"/>
    </source>
</evidence>
<sequence>MKNVVILFIFFTPQLSAQNHSYFQLSTGYKQFEALILPTEEQLNTFYSNSSGQTNALRLGTPHNISFLIGLRELDFRRSRWSFANLSLGFVRSWMSLDGYAENTDATRIALLRHTSSDAFSLGYQIQLTNETKYSSPFRFVMNLGVLSYYKFNHVIVYDEVAYVGDYNTKGRSNLEEADLLLVGINCEPGMIYFFPRNRYKRYLSISLPLGITYGWNFTGKSGPVFAPYYGYIDIALGFRL</sequence>
<dbReference type="AlphaFoldDB" id="A0A6N6RFG7"/>
<keyword evidence="2" id="KW-1185">Reference proteome</keyword>
<evidence type="ECO:0000313" key="1">
    <source>
        <dbReference type="EMBL" id="KAB2809892.1"/>
    </source>
</evidence>
<protein>
    <submittedName>
        <fullName evidence="1">Uncharacterized protein</fullName>
    </submittedName>
</protein>
<gene>
    <name evidence="1" type="ORF">F8C67_08400</name>
</gene>